<organism evidence="4">
    <name type="scientific">Picea sitchensis</name>
    <name type="common">Sitka spruce</name>
    <name type="synonym">Pinus sitchensis</name>
    <dbReference type="NCBI Taxonomy" id="3332"/>
    <lineage>
        <taxon>Eukaryota</taxon>
        <taxon>Viridiplantae</taxon>
        <taxon>Streptophyta</taxon>
        <taxon>Embryophyta</taxon>
        <taxon>Tracheophyta</taxon>
        <taxon>Spermatophyta</taxon>
        <taxon>Pinopsida</taxon>
        <taxon>Pinidae</taxon>
        <taxon>Conifers I</taxon>
        <taxon>Pinales</taxon>
        <taxon>Pinaceae</taxon>
        <taxon>Picea</taxon>
    </lineage>
</organism>
<dbReference type="InterPro" id="IPR001272">
    <property type="entry name" value="PEP_carboxykinase_ATP"/>
</dbReference>
<evidence type="ECO:0000256" key="3">
    <source>
        <dbReference type="SAM" id="MobiDB-lite"/>
    </source>
</evidence>
<evidence type="ECO:0000256" key="1">
    <source>
        <dbReference type="ARBA" id="ARBA00022432"/>
    </source>
</evidence>
<feature type="compositionally biased region" description="Polar residues" evidence="3">
    <location>
        <begin position="81"/>
        <end position="95"/>
    </location>
</feature>
<dbReference type="GO" id="GO:0006094">
    <property type="term" value="P:gluconeogenesis"/>
    <property type="evidence" value="ECO:0007669"/>
    <property type="project" value="UniProtKB-KW"/>
</dbReference>
<dbReference type="PANTHER" id="PTHR30031">
    <property type="entry name" value="PHOSPHOENOLPYRUVATE CARBOXYKINASE ATP"/>
    <property type="match status" value="1"/>
</dbReference>
<dbReference type="Pfam" id="PF01293">
    <property type="entry name" value="PEPCK_ATP"/>
    <property type="match status" value="1"/>
</dbReference>
<dbReference type="InterPro" id="IPR008210">
    <property type="entry name" value="PEP_carboxykinase_N"/>
</dbReference>
<sequence length="263" mass="29297">MADNGDFTFANERSAGNGLARIQTQKKQNGICHDDSAPPVKAQTLDELHSLQKKKSAPSTPNKGAQLGFAAQLSEEERQKQQMQSISASLASLTRETGPKVLRGDPSKKVEASKPAAEFPSSEPTAKFTTSDSSLKFTHILHNLSAAELYEQAIKYEKGSFITSTGALATLSGAKTGRSPRDKRVVLDETTDDELWWGKGSPNIEMDEHTFLVNRERAVDYLNSLEKVFVNDQFLNWDPEHRLKVRIVSARAYHALFMHNMYW</sequence>
<dbReference type="GO" id="GO:0005829">
    <property type="term" value="C:cytosol"/>
    <property type="evidence" value="ECO:0007669"/>
    <property type="project" value="TreeGrafter"/>
</dbReference>
<feature type="region of interest" description="Disordered" evidence="3">
    <location>
        <begin position="1"/>
        <end position="128"/>
    </location>
</feature>
<evidence type="ECO:0008006" key="5">
    <source>
        <dbReference type="Google" id="ProtNLM"/>
    </source>
</evidence>
<reference evidence="4" key="1">
    <citation type="submission" date="2010-04" db="EMBL/GenBank/DDBJ databases">
        <authorList>
            <person name="Reid K.E."/>
            <person name="Liao N."/>
            <person name="Chan S."/>
            <person name="Docking R."/>
            <person name="Taylor G."/>
            <person name="Moore R."/>
            <person name="Mayo M."/>
            <person name="Munro S."/>
            <person name="King J."/>
            <person name="Yanchuk A."/>
            <person name="Holt R."/>
            <person name="Jones S."/>
            <person name="Marra M."/>
            <person name="Ritland C.E."/>
            <person name="Ritland K."/>
            <person name="Bohlmann J."/>
        </authorList>
    </citation>
    <scope>NUCLEOTIDE SEQUENCE</scope>
    <source>
        <tissue evidence="4">Bud</tissue>
    </source>
</reference>
<evidence type="ECO:0000313" key="4">
    <source>
        <dbReference type="EMBL" id="ADE77837.1"/>
    </source>
</evidence>
<keyword evidence="2" id="KW-0210">Decarboxylase</keyword>
<dbReference type="GO" id="GO:0005524">
    <property type="term" value="F:ATP binding"/>
    <property type="evidence" value="ECO:0007669"/>
    <property type="project" value="InterPro"/>
</dbReference>
<dbReference type="PANTHER" id="PTHR30031:SF0">
    <property type="entry name" value="PHOSPHOENOLPYRUVATE CARBOXYKINASE (ATP)"/>
    <property type="match status" value="1"/>
</dbReference>
<dbReference type="SUPFAM" id="SSF68923">
    <property type="entry name" value="PEP carboxykinase N-terminal domain"/>
    <property type="match status" value="1"/>
</dbReference>
<dbReference type="EMBL" id="BT124598">
    <property type="protein sequence ID" value="ADE77837.1"/>
    <property type="molecule type" value="mRNA"/>
</dbReference>
<dbReference type="GO" id="GO:0004612">
    <property type="term" value="F:phosphoenolpyruvate carboxykinase (ATP) activity"/>
    <property type="evidence" value="ECO:0007669"/>
    <property type="project" value="InterPro"/>
</dbReference>
<name>D5AE68_PICSI</name>
<dbReference type="OMA" id="FEPARTT"/>
<dbReference type="AlphaFoldDB" id="D5AE68"/>
<accession>D5AE68</accession>
<protein>
    <recommendedName>
        <fullName evidence="5">Phosphoenolpyruvate carboxykinase (ATP)</fullName>
    </recommendedName>
</protein>
<proteinExistence type="evidence at transcript level"/>
<keyword evidence="2" id="KW-0456">Lyase</keyword>
<feature type="compositionally biased region" description="Basic and acidic residues" evidence="3">
    <location>
        <begin position="102"/>
        <end position="112"/>
    </location>
</feature>
<dbReference type="Gene3D" id="3.40.449.10">
    <property type="entry name" value="Phosphoenolpyruvate Carboxykinase, domain 1"/>
    <property type="match status" value="1"/>
</dbReference>
<keyword evidence="1" id="KW-0312">Gluconeogenesis</keyword>
<evidence type="ECO:0000256" key="2">
    <source>
        <dbReference type="ARBA" id="ARBA00022793"/>
    </source>
</evidence>